<name>A0A517TUJ7_9BACT</name>
<gene>
    <name evidence="1" type="primary">ftsH_2</name>
    <name evidence="1" type="ORF">I41_12200</name>
</gene>
<dbReference type="KEGG" id="llh:I41_12200"/>
<keyword evidence="2" id="KW-1185">Reference proteome</keyword>
<dbReference type="OrthoDB" id="263464at2"/>
<dbReference type="GO" id="GO:0004176">
    <property type="term" value="F:ATP-dependent peptidase activity"/>
    <property type="evidence" value="ECO:0007669"/>
    <property type="project" value="InterPro"/>
</dbReference>
<dbReference type="RefSeq" id="WP_145431657.1">
    <property type="nucleotide sequence ID" value="NZ_CP036339.1"/>
</dbReference>
<keyword evidence="1" id="KW-0378">Hydrolase</keyword>
<organism evidence="1 2">
    <name type="scientific">Lacipirellula limnantheis</name>
    <dbReference type="NCBI Taxonomy" id="2528024"/>
    <lineage>
        <taxon>Bacteria</taxon>
        <taxon>Pseudomonadati</taxon>
        <taxon>Planctomycetota</taxon>
        <taxon>Planctomycetia</taxon>
        <taxon>Pirellulales</taxon>
        <taxon>Lacipirellulaceae</taxon>
        <taxon>Lacipirellula</taxon>
    </lineage>
</organism>
<dbReference type="SUPFAM" id="SSF140990">
    <property type="entry name" value="FtsH protease domain-like"/>
    <property type="match status" value="1"/>
</dbReference>
<dbReference type="GO" id="GO:0005524">
    <property type="term" value="F:ATP binding"/>
    <property type="evidence" value="ECO:0007669"/>
    <property type="project" value="InterPro"/>
</dbReference>
<evidence type="ECO:0000313" key="2">
    <source>
        <dbReference type="Proteomes" id="UP000317909"/>
    </source>
</evidence>
<accession>A0A517TUJ7</accession>
<dbReference type="GO" id="GO:0006508">
    <property type="term" value="P:proteolysis"/>
    <property type="evidence" value="ECO:0007669"/>
    <property type="project" value="UniProtKB-KW"/>
</dbReference>
<dbReference type="Proteomes" id="UP000317909">
    <property type="component" value="Chromosome"/>
</dbReference>
<dbReference type="Gene3D" id="1.20.58.760">
    <property type="entry name" value="Peptidase M41"/>
    <property type="match status" value="1"/>
</dbReference>
<dbReference type="InterPro" id="IPR037219">
    <property type="entry name" value="Peptidase_M41-like"/>
</dbReference>
<reference evidence="1 2" key="1">
    <citation type="submission" date="2019-02" db="EMBL/GenBank/DDBJ databases">
        <title>Deep-cultivation of Planctomycetes and their phenomic and genomic characterization uncovers novel biology.</title>
        <authorList>
            <person name="Wiegand S."/>
            <person name="Jogler M."/>
            <person name="Boedeker C."/>
            <person name="Pinto D."/>
            <person name="Vollmers J."/>
            <person name="Rivas-Marin E."/>
            <person name="Kohn T."/>
            <person name="Peeters S.H."/>
            <person name="Heuer A."/>
            <person name="Rast P."/>
            <person name="Oberbeckmann S."/>
            <person name="Bunk B."/>
            <person name="Jeske O."/>
            <person name="Meyerdierks A."/>
            <person name="Storesund J.E."/>
            <person name="Kallscheuer N."/>
            <person name="Luecker S."/>
            <person name="Lage O.M."/>
            <person name="Pohl T."/>
            <person name="Merkel B.J."/>
            <person name="Hornburger P."/>
            <person name="Mueller R.-W."/>
            <person name="Bruemmer F."/>
            <person name="Labrenz M."/>
            <person name="Spormann A.M."/>
            <person name="Op den Camp H."/>
            <person name="Overmann J."/>
            <person name="Amann R."/>
            <person name="Jetten M.S.M."/>
            <person name="Mascher T."/>
            <person name="Medema M.H."/>
            <person name="Devos D.P."/>
            <person name="Kaster A.-K."/>
            <person name="Ovreas L."/>
            <person name="Rohde M."/>
            <person name="Galperin M.Y."/>
            <person name="Jogler C."/>
        </authorList>
    </citation>
    <scope>NUCLEOTIDE SEQUENCE [LARGE SCALE GENOMIC DNA]</scope>
    <source>
        <strain evidence="1 2">I41</strain>
    </source>
</reference>
<dbReference type="GO" id="GO:0004222">
    <property type="term" value="F:metalloendopeptidase activity"/>
    <property type="evidence" value="ECO:0007669"/>
    <property type="project" value="InterPro"/>
</dbReference>
<keyword evidence="1" id="KW-0482">Metalloprotease</keyword>
<keyword evidence="1" id="KW-0645">Protease</keyword>
<dbReference type="EMBL" id="CP036339">
    <property type="protein sequence ID" value="QDT72054.1"/>
    <property type="molecule type" value="Genomic_DNA"/>
</dbReference>
<sequence>MTEIIAYHEAGHALMAYLLGGVVRQVTIEPDQDDGPRRGGDTQVVWRHAGESDKEFARKSVQVHLAGPVAEMIHSGEPYHPAFVAEWAADWEGAAQAAALLHPDQFKRLQYLEQTSRRVYQQFQADHLWMVLAALADALLAHETLDQEQVDELLQEFFD</sequence>
<evidence type="ECO:0000313" key="1">
    <source>
        <dbReference type="EMBL" id="QDT72054.1"/>
    </source>
</evidence>
<proteinExistence type="predicted"/>
<protein>
    <submittedName>
        <fullName evidence="1">ATP-dependent zinc metalloprotease FtsH</fullName>
    </submittedName>
</protein>
<dbReference type="AlphaFoldDB" id="A0A517TUJ7"/>